<dbReference type="SUPFAM" id="SSF51126">
    <property type="entry name" value="Pectin lyase-like"/>
    <property type="match status" value="1"/>
</dbReference>
<accession>A0A2N0B9H8</accession>
<dbReference type="EMBL" id="NPEF01000076">
    <property type="protein sequence ID" value="PJZ93205.1"/>
    <property type="molecule type" value="Genomic_DNA"/>
</dbReference>
<evidence type="ECO:0000313" key="1">
    <source>
        <dbReference type="EMBL" id="PJZ93205.1"/>
    </source>
</evidence>
<sequence>MSVKTIVASKRKIARIFCSTVFLLTFPSCIARPSGEALLDTYIFSNFFSISLTPLVLNVKVSGMSGGLLVLEDQNSKTLNISSNGDFSFSDPIQRYSSYTVSILNQPTSSPEKICSLTNPTGILTPFFSYVEVVCATKTYPISVNVFGIASAAGQLQIRSGNTDVLNLSSDGTYSFAAQIPDQSGYSLQILGSPENHTCQFETPATASGTMISPGIAVNVNCLSVIVATPADQTVLKPTDDINLTFSKEVAGCTLDGTNVPAGNLKSSHPASNLGFTAIDKVRVSSGGTWTAGLNQYVRITGCFDPNTGKQFNNGNPLVFAYTVANEVKYVTTTGAPAGTCDYTTPCSSIRYAINQCAAIPCFVLVAGGTYTVSDNATQRIEMRDGVNLLGAFSADFSQRNSNTFKTTVQDLSPPGNCGATEPTTCAPIYAGTPLTTLTADLLINQITVRPNPNNAWATGILFNNLNTTGAFQAVVAGNGFEGTPSPAPYAAGTVRSGIAAYNSGPNLTIAYNYVLAGSGNSVSAGILTDTSQGAIYSNWVNGNSHVGTGAADHSTGILIRNLSGAQTMAVSNNVVNSYQQIGSSGVTAYRTSGIFTVNSPSTNLFLLHNTVFGGVGTTDSFGIQQIGSASAAKIANNQIFTNTGATGNKVCLNFTPAPSGNLEVKGNNLFDCNVLAKTPLFNSTLCAGNPGPLRNTLCLLDLAPVNFQNFSHSVVFAAPTNPFTFYFLGPNSDCRSVFGGVDPAYPAINVLYQNDLSGALRTPNVAPAPVPAGSFGYSIGAFEYNGGCP</sequence>
<reference evidence="1" key="1">
    <citation type="submission" date="2017-07" db="EMBL/GenBank/DDBJ databases">
        <title>Leptospira spp. isolated from tropical soils.</title>
        <authorList>
            <person name="Thibeaux R."/>
            <person name="Iraola G."/>
            <person name="Ferres I."/>
            <person name="Bierque E."/>
            <person name="Girault D."/>
            <person name="Soupe-Gilbert M.-E."/>
            <person name="Picardeau M."/>
            <person name="Goarant C."/>
        </authorList>
    </citation>
    <scope>NUCLEOTIDE SEQUENCE [LARGE SCALE GENOMIC DNA]</scope>
    <source>
        <strain evidence="1">ATI7-C-A5</strain>
    </source>
</reference>
<comment type="caution">
    <text evidence="1">The sequence shown here is derived from an EMBL/GenBank/DDBJ whole genome shotgun (WGS) entry which is preliminary data.</text>
</comment>
<name>A0A2N0B9H8_9LEPT</name>
<proteinExistence type="predicted"/>
<organism evidence="1">
    <name type="scientific">Leptospira ellisii</name>
    <dbReference type="NCBI Taxonomy" id="2023197"/>
    <lineage>
        <taxon>Bacteria</taxon>
        <taxon>Pseudomonadati</taxon>
        <taxon>Spirochaetota</taxon>
        <taxon>Spirochaetia</taxon>
        <taxon>Leptospirales</taxon>
        <taxon>Leptospiraceae</taxon>
        <taxon>Leptospira</taxon>
    </lineage>
</organism>
<dbReference type="AlphaFoldDB" id="A0A2N0B9H8"/>
<gene>
    <name evidence="1" type="ORF">CH379_09090</name>
</gene>
<protein>
    <submittedName>
        <fullName evidence="1">Uncharacterized protein</fullName>
    </submittedName>
</protein>
<dbReference type="InterPro" id="IPR011050">
    <property type="entry name" value="Pectin_lyase_fold/virulence"/>
</dbReference>